<dbReference type="InterPro" id="IPR017920">
    <property type="entry name" value="COMM"/>
</dbReference>
<evidence type="ECO:0000256" key="2">
    <source>
        <dbReference type="ARBA" id="ARBA00093469"/>
    </source>
</evidence>
<dbReference type="CDD" id="cd04751">
    <property type="entry name" value="Commd3"/>
    <property type="match status" value="1"/>
</dbReference>
<dbReference type="Pfam" id="PF07258">
    <property type="entry name" value="COMM_domain"/>
    <property type="match status" value="1"/>
</dbReference>
<accession>A0A8B8BIC5</accession>
<dbReference type="Proteomes" id="UP000694844">
    <property type="component" value="Chromosome 9"/>
</dbReference>
<organism evidence="4 5">
    <name type="scientific">Crassostrea virginica</name>
    <name type="common">Eastern oyster</name>
    <dbReference type="NCBI Taxonomy" id="6565"/>
    <lineage>
        <taxon>Eukaryota</taxon>
        <taxon>Metazoa</taxon>
        <taxon>Spiralia</taxon>
        <taxon>Lophotrochozoa</taxon>
        <taxon>Mollusca</taxon>
        <taxon>Bivalvia</taxon>
        <taxon>Autobranchia</taxon>
        <taxon>Pteriomorphia</taxon>
        <taxon>Ostreida</taxon>
        <taxon>Ostreoidea</taxon>
        <taxon>Ostreidae</taxon>
        <taxon>Crassostrea</taxon>
    </lineage>
</organism>
<comment type="similarity">
    <text evidence="2">Belongs to the COMM domain-containing protein 3 family.</text>
</comment>
<evidence type="ECO:0000313" key="5">
    <source>
        <dbReference type="RefSeq" id="XP_022303112.1"/>
    </source>
</evidence>
<evidence type="ECO:0000256" key="1">
    <source>
        <dbReference type="ARBA" id="ARBA00016548"/>
    </source>
</evidence>
<dbReference type="Pfam" id="PF21672">
    <property type="entry name" value="COMM_HN"/>
    <property type="match status" value="1"/>
</dbReference>
<dbReference type="GO" id="GO:0006814">
    <property type="term" value="P:sodium ion transport"/>
    <property type="evidence" value="ECO:0007669"/>
    <property type="project" value="InterPro"/>
</dbReference>
<dbReference type="AlphaFoldDB" id="A0A8B8BIC5"/>
<dbReference type="PANTHER" id="PTHR31159">
    <property type="entry name" value="COMM DOMAIN-CONTAINING PROTEIN 3"/>
    <property type="match status" value="1"/>
</dbReference>
<reference evidence="5" key="1">
    <citation type="submission" date="2025-08" db="UniProtKB">
        <authorList>
            <consortium name="RefSeq"/>
        </authorList>
    </citation>
    <scope>IDENTIFICATION</scope>
    <source>
        <tissue evidence="5">Whole sample</tissue>
    </source>
</reference>
<dbReference type="PROSITE" id="PS51269">
    <property type="entry name" value="COMM"/>
    <property type="match status" value="1"/>
</dbReference>
<dbReference type="OrthoDB" id="1917519at2759"/>
<feature type="domain" description="COMM" evidence="3">
    <location>
        <begin position="124"/>
        <end position="193"/>
    </location>
</feature>
<gene>
    <name evidence="5" type="primary">LOC111110790</name>
</gene>
<dbReference type="InterPro" id="IPR037355">
    <property type="entry name" value="COMMD3"/>
</dbReference>
<dbReference type="GeneID" id="111110790"/>
<keyword evidence="4" id="KW-1185">Reference proteome</keyword>
<name>A0A8B8BIC5_CRAVI</name>
<dbReference type="PANTHER" id="PTHR31159:SF1">
    <property type="entry name" value="COMM DOMAIN-CONTAINING PROTEIN 3"/>
    <property type="match status" value="1"/>
</dbReference>
<sequence>MELPQSTQDALSLAGDSVHIPDAQFPNFVEVAFRGVINSSDRNAIEKLSGISTKDPTAVKEAYAGLVSMVIEAAKQDTDIESLSSLLEDCKFPPERIKQVSACYQKNKPALQILLGSIGKPPAHIVDVDWRLDYYVKNNQMEKMNEAVYLISLKTEVPGQKDFQEVQFSCSQEQLQDLVGKLKDACKCLERVSQG</sequence>
<dbReference type="RefSeq" id="XP_022303112.1">
    <property type="nucleotide sequence ID" value="XM_022447404.1"/>
</dbReference>
<evidence type="ECO:0000259" key="3">
    <source>
        <dbReference type="PROSITE" id="PS51269"/>
    </source>
</evidence>
<protein>
    <recommendedName>
        <fullName evidence="1">COMM domain-containing protein 3</fullName>
    </recommendedName>
</protein>
<evidence type="ECO:0000313" key="4">
    <source>
        <dbReference type="Proteomes" id="UP000694844"/>
    </source>
</evidence>
<proteinExistence type="inferred from homology"/>
<dbReference type="KEGG" id="cvn:111110790"/>